<dbReference type="Proteomes" id="UP000002162">
    <property type="component" value="Chromosome"/>
</dbReference>
<reference evidence="2 3" key="1">
    <citation type="submission" date="2008-02" db="EMBL/GenBank/DDBJ databases">
        <title>Genome sequence of Ureaplasma parvum serovar 3.</title>
        <authorList>
            <person name="Methe B.A."/>
            <person name="Glass J."/>
            <person name="Waites K."/>
            <person name="Shrivastava S."/>
        </authorList>
    </citation>
    <scope>NUCLEOTIDE SEQUENCE [LARGE SCALE GENOMIC DNA]</scope>
    <source>
        <strain evidence="3">ATCC 27815 / 27 / NCTC 11736</strain>
    </source>
</reference>
<dbReference type="Pfam" id="PF07198">
    <property type="entry name" value="DUF1410"/>
    <property type="match status" value="1"/>
</dbReference>
<accession>A0A2C9DYI2</accession>
<dbReference type="PROSITE" id="PS51257">
    <property type="entry name" value="PROKAR_LIPOPROTEIN"/>
    <property type="match status" value="1"/>
</dbReference>
<dbReference type="GeneID" id="29672366"/>
<dbReference type="EMBL" id="CP000942">
    <property type="protein sequence ID" value="ACA32967.1"/>
    <property type="molecule type" value="Genomic_DNA"/>
</dbReference>
<organism evidence="2 3">
    <name type="scientific">Ureaplasma parvum serovar 3 (strain ATCC 27815 / 27 / NCTC 11736)</name>
    <dbReference type="NCBI Taxonomy" id="505682"/>
    <lineage>
        <taxon>Bacteria</taxon>
        <taxon>Bacillati</taxon>
        <taxon>Mycoplasmatota</taxon>
        <taxon>Mycoplasmoidales</taxon>
        <taxon>Mycoplasmoidaceae</taxon>
        <taxon>Ureaplasma</taxon>
    </lineage>
</organism>
<proteinExistence type="predicted"/>
<sequence length="705" mass="81347">MITKKHLTKIITILTCSTLIIGLSCLIGACTKSKSKVDDKQVLFKIKKFKTTTNSIELFLEGSAVLASHSYSVVLKEKATGDLKTINNLKLVKDNDLNKLIINELKPNMGYELVDLLINNQKQLITKLDFITSTLTQENVDQFSIKKIDWKNITNNSADLNLEFTKYFLANENQNIFEISLLNLQTQQITKFKFNYQPNSPSITFNFTQLENNAKYQIHRIVLNNKELVFSNQNLVLSNTNKQNSNPIIKDLNITKIEKEIYDTSAKLIFYFKDNKLGDLNNQKFVLKLVSAHQPSNTFSFENYVYNNSKKTLSFNLTGLQTSTKYSLNSLTLNGQPISLANLDLNILTSTKLTTVQRLENLEHESSDFWFNDENLSVKIKLYFENNVNYLKNKYLKLVYMDNANNIIVSKPVLFDPTKKEYEFSFDKVLSNRKYTFSKLVFDDLQDFSEKQALEVNTQGLNGSFNTPQAKIKIKKISYSSTDKSAKLEFHLEDDFDLVDGDKVSVKYRLKPSSNSIDTTNNTVEGLVHNHILNVTINDLESNKSYEVIDFVINDYKNKQLLNKPEFLKKNTNHHNHPFNIPLDFDTKNSDYKTKFNVNEISKSYNKETKLTTIKLKFDNIPTNPTSSNNFTFTIKKRTGYTTNLISPKTLEYDVNKKTLIAKFENIEDQIVYDFVDVKVNNQNIEFNKSLDKYFSIIHSADYHE</sequence>
<dbReference type="RefSeq" id="WP_010891796.1">
    <property type="nucleotide sequence ID" value="NC_010503.1"/>
</dbReference>
<evidence type="ECO:0000259" key="1">
    <source>
        <dbReference type="Pfam" id="PF07198"/>
    </source>
</evidence>
<protein>
    <submittedName>
        <fullName evidence="2">Putative lipoprotein</fullName>
    </submittedName>
</protein>
<gene>
    <name evidence="2" type="ordered locus">UPA3_0503</name>
</gene>
<keyword evidence="2" id="KW-0449">Lipoprotein</keyword>
<dbReference type="KEGG" id="upa:UPA3_0503"/>
<evidence type="ECO:0000313" key="2">
    <source>
        <dbReference type="EMBL" id="ACA32967.1"/>
    </source>
</evidence>
<name>A0A2C9DYI2_UREP2</name>
<feature type="domain" description="DUF1410" evidence="1">
    <location>
        <begin position="264"/>
        <end position="339"/>
    </location>
</feature>
<dbReference type="InterPro" id="IPR009849">
    <property type="entry name" value="DUF1410"/>
</dbReference>
<dbReference type="HOGENOM" id="CLU_391250_0_0_14"/>
<evidence type="ECO:0000313" key="3">
    <source>
        <dbReference type="Proteomes" id="UP000002162"/>
    </source>
</evidence>
<dbReference type="AlphaFoldDB" id="A0A2C9DYI2"/>